<dbReference type="STRING" id="42155.A0A0R3RDD6"/>
<proteinExistence type="predicted"/>
<keyword evidence="2" id="KW-0812">Transmembrane</keyword>
<protein>
    <submittedName>
        <fullName evidence="3 5">Uncharacterized protein</fullName>
    </submittedName>
</protein>
<feature type="transmembrane region" description="Helical" evidence="2">
    <location>
        <begin position="6"/>
        <end position="29"/>
    </location>
</feature>
<organism evidence="5">
    <name type="scientific">Brugia timori</name>
    <dbReference type="NCBI Taxonomy" id="42155"/>
    <lineage>
        <taxon>Eukaryota</taxon>
        <taxon>Metazoa</taxon>
        <taxon>Ecdysozoa</taxon>
        <taxon>Nematoda</taxon>
        <taxon>Chromadorea</taxon>
        <taxon>Rhabditida</taxon>
        <taxon>Spirurina</taxon>
        <taxon>Spiruromorpha</taxon>
        <taxon>Filarioidea</taxon>
        <taxon>Onchocercidae</taxon>
        <taxon>Brugia</taxon>
    </lineage>
</organism>
<dbReference type="AlphaFoldDB" id="A0A0R3RDD6"/>
<evidence type="ECO:0000256" key="2">
    <source>
        <dbReference type="SAM" id="Phobius"/>
    </source>
</evidence>
<reference evidence="5" key="1">
    <citation type="submission" date="2017-02" db="UniProtKB">
        <authorList>
            <consortium name="WormBaseParasite"/>
        </authorList>
    </citation>
    <scope>IDENTIFICATION</scope>
</reference>
<accession>A0A0R3RDD6</accession>
<dbReference type="Proteomes" id="UP000280834">
    <property type="component" value="Unassembled WGS sequence"/>
</dbReference>
<keyword evidence="2" id="KW-1133">Transmembrane helix</keyword>
<name>A0A0R3RDD6_9BILA</name>
<reference evidence="3 4" key="2">
    <citation type="submission" date="2018-11" db="EMBL/GenBank/DDBJ databases">
        <authorList>
            <consortium name="Pathogen Informatics"/>
        </authorList>
    </citation>
    <scope>NUCLEOTIDE SEQUENCE [LARGE SCALE GENOMIC DNA]</scope>
</reference>
<evidence type="ECO:0000313" key="3">
    <source>
        <dbReference type="EMBL" id="VDO56977.1"/>
    </source>
</evidence>
<dbReference type="WBParaSite" id="BTMF_0001805901-mRNA-1">
    <property type="protein sequence ID" value="BTMF_0001805901-mRNA-1"/>
    <property type="gene ID" value="BTMF_0001805901"/>
</dbReference>
<evidence type="ECO:0000256" key="1">
    <source>
        <dbReference type="SAM" id="MobiDB-lite"/>
    </source>
</evidence>
<keyword evidence="4" id="KW-1185">Reference proteome</keyword>
<evidence type="ECO:0000313" key="4">
    <source>
        <dbReference type="Proteomes" id="UP000280834"/>
    </source>
</evidence>
<keyword evidence="2" id="KW-0472">Membrane</keyword>
<feature type="region of interest" description="Disordered" evidence="1">
    <location>
        <begin position="62"/>
        <end position="103"/>
    </location>
</feature>
<sequence length="103" mass="11711">MEIFNIIEILLTFVILPLVTLIATLISCGNSRPKQQVRMTNNSQHGSMKMGQYERFGNYKIGNQIGSKRSAKTEKTRSTRSRSIESNSKSRRQRSLPLKANSH</sequence>
<evidence type="ECO:0000313" key="5">
    <source>
        <dbReference type="WBParaSite" id="BTMF_0001805901-mRNA-1"/>
    </source>
</evidence>
<gene>
    <name evidence="3" type="ORF">BTMF_LOCUS16022</name>
</gene>
<dbReference type="EMBL" id="UZAG01023529">
    <property type="protein sequence ID" value="VDO56977.1"/>
    <property type="molecule type" value="Genomic_DNA"/>
</dbReference>